<evidence type="ECO:0000313" key="3">
    <source>
        <dbReference type="Proteomes" id="UP000236333"/>
    </source>
</evidence>
<feature type="region of interest" description="Disordered" evidence="1">
    <location>
        <begin position="199"/>
        <end position="227"/>
    </location>
</feature>
<comment type="caution">
    <text evidence="2">The sequence shown here is derived from an EMBL/GenBank/DDBJ whole genome shotgun (WGS) entry which is preliminary data.</text>
</comment>
<evidence type="ECO:0000256" key="1">
    <source>
        <dbReference type="SAM" id="MobiDB-lite"/>
    </source>
</evidence>
<evidence type="ECO:0000313" key="2">
    <source>
        <dbReference type="EMBL" id="PNH11524.1"/>
    </source>
</evidence>
<dbReference type="PANTHER" id="PTHR13132:SF29">
    <property type="entry name" value="ALPHA-(1,6)-FUCOSYLTRANSFERASE"/>
    <property type="match status" value="1"/>
</dbReference>
<proteinExistence type="predicted"/>
<dbReference type="PANTHER" id="PTHR13132">
    <property type="entry name" value="ALPHA- 1,6 -FUCOSYLTRANSFERASE"/>
    <property type="match status" value="1"/>
</dbReference>
<dbReference type="Proteomes" id="UP000236333">
    <property type="component" value="Unassembled WGS sequence"/>
</dbReference>
<accession>A0A2J8AG77</accession>
<reference evidence="2 3" key="1">
    <citation type="journal article" date="2017" name="Mol. Biol. Evol.">
        <title>The 4-celled Tetrabaena socialis nuclear genome reveals the essential components for genetic control of cell number at the origin of multicellularity in the volvocine lineage.</title>
        <authorList>
            <person name="Featherston J."/>
            <person name="Arakaki Y."/>
            <person name="Hanschen E.R."/>
            <person name="Ferris P.J."/>
            <person name="Michod R.E."/>
            <person name="Olson B.J.S.C."/>
            <person name="Nozaki H."/>
            <person name="Durand P.M."/>
        </authorList>
    </citation>
    <scope>NUCLEOTIDE SEQUENCE [LARGE SCALE GENOMIC DNA]</scope>
    <source>
        <strain evidence="2 3">NIES-571</strain>
    </source>
</reference>
<protein>
    <submittedName>
        <fullName evidence="2">Uncharacterized protein</fullName>
    </submittedName>
</protein>
<dbReference type="OrthoDB" id="9397715at2759"/>
<sequence length="383" mass="41595">MLAAVGSVLVDLSGTVAGPSGGGVEVAAFKDRDGTSYGLLQESGQVARQLVAVCPANQEYLIHSVGPNGIGGAIHVTGVALLLALDTERLFIEAPGTFLASGPECSTVGGGKHTMDSCFFLPFAGCEPTVEQLKGGVHATAVMVAGGEGGKAWRFNTDAAVVFSSHDALIKVRANAPQRFQARLSGSPLQPSKHYYWWRAQPPPNDPTNPNRANRPNRLRRTLSGPPPSRGCISIHVRHGDKGIEAEVFDNARYDKVAAGLRALDPVRFSDRVFVSTEDPDTVEYFANQTGGRWRASFTAGVPRKPDRSRTNLQYMAEIGYYEEMLNSLLNLELALECWGFVGSIYSNWVRLIDELRSTLRCKADAVFADIRYANPHEMDTNW</sequence>
<dbReference type="AlphaFoldDB" id="A0A2J8AG77"/>
<dbReference type="GO" id="GO:0046921">
    <property type="term" value="F:alpha-(1-&gt;6)-fucosyltransferase activity"/>
    <property type="evidence" value="ECO:0007669"/>
    <property type="project" value="TreeGrafter"/>
</dbReference>
<dbReference type="EMBL" id="PGGS01000028">
    <property type="protein sequence ID" value="PNH11524.1"/>
    <property type="molecule type" value="Genomic_DNA"/>
</dbReference>
<name>A0A2J8AG77_9CHLO</name>
<dbReference type="Gene3D" id="3.40.50.11350">
    <property type="match status" value="1"/>
</dbReference>
<gene>
    <name evidence="2" type="ORF">TSOC_001588</name>
</gene>
<dbReference type="GO" id="GO:0006487">
    <property type="term" value="P:protein N-linked glycosylation"/>
    <property type="evidence" value="ECO:0007669"/>
    <property type="project" value="TreeGrafter"/>
</dbReference>
<organism evidence="2 3">
    <name type="scientific">Tetrabaena socialis</name>
    <dbReference type="NCBI Taxonomy" id="47790"/>
    <lineage>
        <taxon>Eukaryota</taxon>
        <taxon>Viridiplantae</taxon>
        <taxon>Chlorophyta</taxon>
        <taxon>core chlorophytes</taxon>
        <taxon>Chlorophyceae</taxon>
        <taxon>CS clade</taxon>
        <taxon>Chlamydomonadales</taxon>
        <taxon>Tetrabaenaceae</taxon>
        <taxon>Tetrabaena</taxon>
    </lineage>
</organism>
<keyword evidence="3" id="KW-1185">Reference proteome</keyword>